<protein>
    <recommendedName>
        <fullName evidence="7">Methionyl/Leucyl tRNA synthetase domain-containing protein</fullName>
    </recommendedName>
</protein>
<evidence type="ECO:0000256" key="2">
    <source>
        <dbReference type="ARBA" id="ARBA00022598"/>
    </source>
</evidence>
<proteinExistence type="inferred from homology"/>
<feature type="domain" description="Methionyl/Leucyl tRNA synthetase" evidence="7">
    <location>
        <begin position="5"/>
        <end position="61"/>
    </location>
</feature>
<evidence type="ECO:0000256" key="4">
    <source>
        <dbReference type="ARBA" id="ARBA00022840"/>
    </source>
</evidence>
<keyword evidence="3" id="KW-0547">Nucleotide-binding</keyword>
<evidence type="ECO:0000256" key="6">
    <source>
        <dbReference type="ARBA" id="ARBA00023146"/>
    </source>
</evidence>
<organism evidence="8 9">
    <name type="scientific">Hepatospora eriocheir</name>
    <dbReference type="NCBI Taxonomy" id="1081669"/>
    <lineage>
        <taxon>Eukaryota</taxon>
        <taxon>Fungi</taxon>
        <taxon>Fungi incertae sedis</taxon>
        <taxon>Microsporidia</taxon>
        <taxon>Hepatosporidae</taxon>
        <taxon>Hepatospora</taxon>
    </lineage>
</organism>
<dbReference type="Proteomes" id="UP000192356">
    <property type="component" value="Unassembled WGS sequence"/>
</dbReference>
<dbReference type="GO" id="GO:0004812">
    <property type="term" value="F:aminoacyl-tRNA ligase activity"/>
    <property type="evidence" value="ECO:0007669"/>
    <property type="project" value="UniProtKB-KW"/>
</dbReference>
<evidence type="ECO:0000256" key="5">
    <source>
        <dbReference type="ARBA" id="ARBA00022917"/>
    </source>
</evidence>
<evidence type="ECO:0000259" key="7">
    <source>
        <dbReference type="Pfam" id="PF09334"/>
    </source>
</evidence>
<sequence>MNVYLAFFYFKHIHCKEHRNLTQEIFLKIIDCFKLDEVFQFYCETCEQFLNGCYVEGLCICVSISNVMIVRVLCNNWIK</sequence>
<keyword evidence="2" id="KW-0436">Ligase</keyword>
<evidence type="ECO:0000256" key="1">
    <source>
        <dbReference type="ARBA" id="ARBA00005594"/>
    </source>
</evidence>
<evidence type="ECO:0000313" key="9">
    <source>
        <dbReference type="Proteomes" id="UP000192356"/>
    </source>
</evidence>
<dbReference type="GO" id="GO:0006418">
    <property type="term" value="P:tRNA aminoacylation for protein translation"/>
    <property type="evidence" value="ECO:0007669"/>
    <property type="project" value="InterPro"/>
</dbReference>
<keyword evidence="6" id="KW-0030">Aminoacyl-tRNA synthetase</keyword>
<dbReference type="OrthoDB" id="5844513at2759"/>
<keyword evidence="9" id="KW-1185">Reference proteome</keyword>
<dbReference type="EMBL" id="LVKB01000211">
    <property type="protein sequence ID" value="ORD95692.1"/>
    <property type="molecule type" value="Genomic_DNA"/>
</dbReference>
<evidence type="ECO:0000313" key="8">
    <source>
        <dbReference type="EMBL" id="ORD95692.1"/>
    </source>
</evidence>
<dbReference type="AlphaFoldDB" id="A0A1X0Q7H5"/>
<evidence type="ECO:0000256" key="3">
    <source>
        <dbReference type="ARBA" id="ARBA00022741"/>
    </source>
</evidence>
<comment type="similarity">
    <text evidence="1">Belongs to the class-I aminoacyl-tRNA synthetase family.</text>
</comment>
<dbReference type="InterPro" id="IPR015413">
    <property type="entry name" value="Methionyl/Leucyl_tRNA_Synth"/>
</dbReference>
<dbReference type="Pfam" id="PF09334">
    <property type="entry name" value="tRNA-synt_1g"/>
    <property type="match status" value="1"/>
</dbReference>
<reference evidence="8 9" key="1">
    <citation type="journal article" date="2017" name="Environ. Microbiol.">
        <title>Decay of the glycolytic pathway and adaptation to intranuclear parasitism within Enterocytozoonidae microsporidia.</title>
        <authorList>
            <person name="Wiredu Boakye D."/>
            <person name="Jaroenlak P."/>
            <person name="Prachumwat A."/>
            <person name="Williams T.A."/>
            <person name="Bateman K.S."/>
            <person name="Itsathitphaisarn O."/>
            <person name="Sritunyalucksana K."/>
            <person name="Paszkiewicz K.H."/>
            <person name="Moore K.A."/>
            <person name="Stentiford G.D."/>
            <person name="Williams B.A."/>
        </authorList>
    </citation>
    <scope>NUCLEOTIDE SEQUENCE [LARGE SCALE GENOMIC DNA]</scope>
    <source>
        <strain evidence="8 9">GB1</strain>
    </source>
</reference>
<dbReference type="Gene3D" id="3.40.50.620">
    <property type="entry name" value="HUPs"/>
    <property type="match status" value="1"/>
</dbReference>
<comment type="caution">
    <text evidence="8">The sequence shown here is derived from an EMBL/GenBank/DDBJ whole genome shotgun (WGS) entry which is preliminary data.</text>
</comment>
<dbReference type="VEuPathDB" id="MicrosporidiaDB:HERIO_2292"/>
<dbReference type="VEuPathDB" id="MicrosporidiaDB:A0H76_2250"/>
<keyword evidence="5" id="KW-0648">Protein biosynthesis</keyword>
<accession>A0A1X0Q7H5</accession>
<dbReference type="InterPro" id="IPR014729">
    <property type="entry name" value="Rossmann-like_a/b/a_fold"/>
</dbReference>
<name>A0A1X0Q7H5_9MICR</name>
<dbReference type="GO" id="GO:0005524">
    <property type="term" value="F:ATP binding"/>
    <property type="evidence" value="ECO:0007669"/>
    <property type="project" value="UniProtKB-KW"/>
</dbReference>
<gene>
    <name evidence="8" type="ORF">HERIO_2292</name>
</gene>
<keyword evidence="4" id="KW-0067">ATP-binding</keyword>